<evidence type="ECO:0000313" key="8">
    <source>
        <dbReference type="EMBL" id="TKW61306.1"/>
    </source>
</evidence>
<dbReference type="InterPro" id="IPR044304">
    <property type="entry name" value="NUBPL-like"/>
</dbReference>
<dbReference type="GO" id="GO:0140663">
    <property type="term" value="F:ATP-dependent FeS chaperone activity"/>
    <property type="evidence" value="ECO:0007669"/>
    <property type="project" value="InterPro"/>
</dbReference>
<organism evidence="8 9">
    <name type="scientific">Blastochloris viridis</name>
    <name type="common">Rhodopseudomonas viridis</name>
    <dbReference type="NCBI Taxonomy" id="1079"/>
    <lineage>
        <taxon>Bacteria</taxon>
        <taxon>Pseudomonadati</taxon>
        <taxon>Pseudomonadota</taxon>
        <taxon>Alphaproteobacteria</taxon>
        <taxon>Hyphomicrobiales</taxon>
        <taxon>Blastochloridaceae</taxon>
        <taxon>Blastochloris</taxon>
    </lineage>
</organism>
<evidence type="ECO:0000256" key="5">
    <source>
        <dbReference type="ARBA" id="ARBA00023014"/>
    </source>
</evidence>
<keyword evidence="5 7" id="KW-0411">Iron-sulfur</keyword>
<dbReference type="GO" id="GO:0046872">
    <property type="term" value="F:metal ion binding"/>
    <property type="evidence" value="ECO:0007669"/>
    <property type="project" value="UniProtKB-KW"/>
</dbReference>
<dbReference type="EMBL" id="VAFM01000001">
    <property type="protein sequence ID" value="TKW61306.1"/>
    <property type="molecule type" value="Genomic_DNA"/>
</dbReference>
<dbReference type="CDD" id="cd02037">
    <property type="entry name" value="Mrp_NBP35"/>
    <property type="match status" value="1"/>
</dbReference>
<evidence type="ECO:0000256" key="1">
    <source>
        <dbReference type="ARBA" id="ARBA00022723"/>
    </source>
</evidence>
<proteinExistence type="inferred from homology"/>
<feature type="binding site" evidence="7">
    <location>
        <begin position="18"/>
        <end position="25"/>
    </location>
    <ligand>
        <name>ATP</name>
        <dbReference type="ChEBI" id="CHEBI:30616"/>
    </ligand>
</feature>
<evidence type="ECO:0000313" key="9">
    <source>
        <dbReference type="Proteomes" id="UP000320948"/>
    </source>
</evidence>
<dbReference type="GO" id="GO:0016887">
    <property type="term" value="F:ATP hydrolysis activity"/>
    <property type="evidence" value="ECO:0007669"/>
    <property type="project" value="UniProtKB-UniRule"/>
</dbReference>
<keyword evidence="2 7" id="KW-0547">Nucleotide-binding</keyword>
<dbReference type="SUPFAM" id="SSF52540">
    <property type="entry name" value="P-loop containing nucleoside triphosphate hydrolases"/>
    <property type="match status" value="1"/>
</dbReference>
<protein>
    <recommendedName>
        <fullName evidence="7">Iron-sulfur cluster carrier protein</fullName>
    </recommendedName>
</protein>
<dbReference type="HAMAP" id="MF_02040">
    <property type="entry name" value="Mrp_NBP35"/>
    <property type="match status" value="1"/>
</dbReference>
<dbReference type="PANTHER" id="PTHR42961">
    <property type="entry name" value="IRON-SULFUR PROTEIN NUBPL"/>
    <property type="match status" value="1"/>
</dbReference>
<dbReference type="GO" id="GO:0051539">
    <property type="term" value="F:4 iron, 4 sulfur cluster binding"/>
    <property type="evidence" value="ECO:0007669"/>
    <property type="project" value="TreeGrafter"/>
</dbReference>
<dbReference type="GO" id="GO:0016226">
    <property type="term" value="P:iron-sulfur cluster assembly"/>
    <property type="evidence" value="ECO:0007669"/>
    <property type="project" value="InterPro"/>
</dbReference>
<evidence type="ECO:0000256" key="2">
    <source>
        <dbReference type="ARBA" id="ARBA00022741"/>
    </source>
</evidence>
<dbReference type="InterPro" id="IPR033756">
    <property type="entry name" value="YlxH/NBP35"/>
</dbReference>
<dbReference type="InterPro" id="IPR027417">
    <property type="entry name" value="P-loop_NTPase"/>
</dbReference>
<gene>
    <name evidence="8" type="ORF">DI628_01355</name>
</gene>
<dbReference type="GO" id="GO:0005524">
    <property type="term" value="F:ATP binding"/>
    <property type="evidence" value="ECO:0007669"/>
    <property type="project" value="UniProtKB-UniRule"/>
</dbReference>
<dbReference type="Proteomes" id="UP000320948">
    <property type="component" value="Unassembled WGS sequence"/>
</dbReference>
<dbReference type="FunFam" id="3.40.50.300:FF:000418">
    <property type="entry name" value="Iron-sulfur cluster carrier protein"/>
    <property type="match status" value="1"/>
</dbReference>
<dbReference type="AlphaFoldDB" id="A0A6N4R2D8"/>
<keyword evidence="4 7" id="KW-0408">Iron</keyword>
<comment type="similarity">
    <text evidence="6 7">Belongs to the Mrp/NBP35 ATP-binding proteins family.</text>
</comment>
<comment type="subunit">
    <text evidence="7">Homodimer.</text>
</comment>
<keyword evidence="7" id="KW-0378">Hydrolase</keyword>
<reference evidence="8 9" key="1">
    <citation type="journal article" date="2017" name="Nat. Commun.">
        <title>In situ click chemistry generation of cyclooxygenase-2 inhibitors.</title>
        <authorList>
            <person name="Bhardwaj A."/>
            <person name="Kaur J."/>
            <person name="Wuest M."/>
            <person name="Wuest F."/>
        </authorList>
    </citation>
    <scope>NUCLEOTIDE SEQUENCE [LARGE SCALE GENOMIC DNA]</scope>
    <source>
        <strain evidence="8">S2_018_000_R2_106</strain>
    </source>
</reference>
<keyword evidence="3 7" id="KW-0067">ATP-binding</keyword>
<sequence>MMASEIAGVTRVIAVASGKGGVGKSTTSMNLAVALGLKGLNVGLLDADIYGPSQPRMLGVKDAKPDSDGQWIEPVVAHGIKLMSMGFLVDEATPTVWRGPMVQSALMQMLRQVKWGTDKKPLDVLVLDMPPGTGDTQLTITQNVALAGAVIVSTPQDIALIDARKGLEMFKKVSVPVLGVVENMSVFCCPNCGHESAIFGQHGARAMADELGYDLLAEVPLEMQVREMTDNGRPLVIGAPDSKAAGIYRTLADKVWDKITAPSEVGSVKIVIE</sequence>
<dbReference type="InterPro" id="IPR019591">
    <property type="entry name" value="Mrp/NBP35_ATP-bd"/>
</dbReference>
<comment type="function">
    <text evidence="7">Binds and transfers iron-sulfur (Fe-S) clusters to target apoproteins. Can hydrolyze ATP.</text>
</comment>
<dbReference type="Pfam" id="PF10609">
    <property type="entry name" value="ParA"/>
    <property type="match status" value="1"/>
</dbReference>
<evidence type="ECO:0000256" key="4">
    <source>
        <dbReference type="ARBA" id="ARBA00023004"/>
    </source>
</evidence>
<name>A0A6N4R2D8_BLAVI</name>
<dbReference type="Gene3D" id="3.40.50.300">
    <property type="entry name" value="P-loop containing nucleotide triphosphate hydrolases"/>
    <property type="match status" value="1"/>
</dbReference>
<comment type="caution">
    <text evidence="8">The sequence shown here is derived from an EMBL/GenBank/DDBJ whole genome shotgun (WGS) entry which is preliminary data.</text>
</comment>
<dbReference type="PANTHER" id="PTHR42961:SF2">
    <property type="entry name" value="IRON-SULFUR PROTEIN NUBPL"/>
    <property type="match status" value="1"/>
</dbReference>
<evidence type="ECO:0000256" key="6">
    <source>
        <dbReference type="ARBA" id="ARBA00024036"/>
    </source>
</evidence>
<keyword evidence="1 7" id="KW-0479">Metal-binding</keyword>
<evidence type="ECO:0000256" key="3">
    <source>
        <dbReference type="ARBA" id="ARBA00022840"/>
    </source>
</evidence>
<accession>A0A6N4R2D8</accession>
<evidence type="ECO:0000256" key="7">
    <source>
        <dbReference type="HAMAP-Rule" id="MF_02040"/>
    </source>
</evidence>